<dbReference type="GO" id="GO:0006313">
    <property type="term" value="P:DNA transposition"/>
    <property type="evidence" value="ECO:0007669"/>
    <property type="project" value="InterPro"/>
</dbReference>
<organism evidence="6 7">
    <name type="scientific">Corynebacterium endometrii</name>
    <dbReference type="NCBI Taxonomy" id="2488819"/>
    <lineage>
        <taxon>Bacteria</taxon>
        <taxon>Bacillati</taxon>
        <taxon>Actinomycetota</taxon>
        <taxon>Actinomycetes</taxon>
        <taxon>Mycobacteriales</taxon>
        <taxon>Corynebacteriaceae</taxon>
        <taxon>Corynebacterium</taxon>
    </lineage>
</organism>
<evidence type="ECO:0000313" key="6">
    <source>
        <dbReference type="EMBL" id="QCB29065.1"/>
    </source>
</evidence>
<dbReference type="Pfam" id="PF00872">
    <property type="entry name" value="Transposase_mut"/>
    <property type="match status" value="1"/>
</dbReference>
<dbReference type="KEGG" id="cee:CENDO_09000"/>
<dbReference type="InterPro" id="IPR001207">
    <property type="entry name" value="Transposase_mutator"/>
</dbReference>
<gene>
    <name evidence="6" type="ORF">CENDO_09000</name>
</gene>
<protein>
    <submittedName>
        <fullName evidence="6">MULE transposase domain protein</fullName>
    </submittedName>
</protein>
<accession>A0A4P7QH98</accession>
<comment type="similarity">
    <text evidence="2">Belongs to the transposase mutator family.</text>
</comment>
<keyword evidence="3" id="KW-0815">Transposition</keyword>
<proteinExistence type="inferred from homology"/>
<reference evidence="6 7" key="1">
    <citation type="submission" date="2019-04" db="EMBL/GenBank/DDBJ databases">
        <title>Corynebacterium endometrii sp. nov., isolated from the uterus of a cow with endometritis.</title>
        <authorList>
            <person name="Ballas P."/>
            <person name="Ruckert C."/>
            <person name="Wagener K."/>
            <person name="Drillich M."/>
            <person name="Kaempfer P."/>
            <person name="Busse H.-J."/>
            <person name="Ehling-Schulz M."/>
        </authorList>
    </citation>
    <scope>NUCLEOTIDE SEQUENCE [LARGE SCALE GENOMIC DNA]</scope>
    <source>
        <strain evidence="6 7">LMM-1653</strain>
    </source>
</reference>
<evidence type="ECO:0000256" key="2">
    <source>
        <dbReference type="ARBA" id="ARBA00010961"/>
    </source>
</evidence>
<dbReference type="EMBL" id="CP039247">
    <property type="protein sequence ID" value="QCB29065.1"/>
    <property type="molecule type" value="Genomic_DNA"/>
</dbReference>
<dbReference type="NCBIfam" id="NF033544">
    <property type="entry name" value="transpos_IS1249"/>
    <property type="match status" value="1"/>
</dbReference>
<dbReference type="GO" id="GO:0003677">
    <property type="term" value="F:DNA binding"/>
    <property type="evidence" value="ECO:0007669"/>
    <property type="project" value="UniProtKB-KW"/>
</dbReference>
<name>A0A4P7QH98_9CORY</name>
<keyword evidence="7" id="KW-1185">Reference proteome</keyword>
<keyword evidence="4" id="KW-0238">DNA-binding</keyword>
<evidence type="ECO:0000256" key="5">
    <source>
        <dbReference type="ARBA" id="ARBA00023172"/>
    </source>
</evidence>
<dbReference type="AlphaFoldDB" id="A0A4P7QH98"/>
<dbReference type="InterPro" id="IPR048004">
    <property type="entry name" value="IS1249_transpos"/>
</dbReference>
<keyword evidence="5" id="KW-0233">DNA recombination</keyword>
<evidence type="ECO:0000256" key="3">
    <source>
        <dbReference type="ARBA" id="ARBA00022578"/>
    </source>
</evidence>
<dbReference type="Proteomes" id="UP000296352">
    <property type="component" value="Chromosome"/>
</dbReference>
<sequence>MMSTIDHVIAWHWCTTENTHSYIQLLTQIRPPLIVTLDGGQGAYSAICSCWPETKIQRCTVHVQRRIRHLTTSRPRTDAGKAIYAQALALTKVSNREQAAHWVVNLHDIERTFAQFLNEKTFYAPDQHRRGKTWEWTHQRDRKALNSLKHVYRQGWLFTWLEPPQGFHGQAKSTTNSLEGGINSPLKLLARTHRGMTREHQRTIIDWWLLSHTQLPDDPIEIARQQRWGQDALAKVSTLTHNENHADQETGRPALYDNAIPTDYQHNIGIRQGTIG</sequence>
<evidence type="ECO:0000313" key="7">
    <source>
        <dbReference type="Proteomes" id="UP000296352"/>
    </source>
</evidence>
<evidence type="ECO:0000256" key="1">
    <source>
        <dbReference type="ARBA" id="ARBA00002190"/>
    </source>
</evidence>
<dbReference type="GO" id="GO:0004803">
    <property type="term" value="F:transposase activity"/>
    <property type="evidence" value="ECO:0007669"/>
    <property type="project" value="InterPro"/>
</dbReference>
<evidence type="ECO:0000256" key="4">
    <source>
        <dbReference type="ARBA" id="ARBA00023125"/>
    </source>
</evidence>
<comment type="function">
    <text evidence="1">Required for the transposition of the insertion element.</text>
</comment>